<dbReference type="Gene3D" id="3.40.640.10">
    <property type="entry name" value="Type I PLP-dependent aspartate aminotransferase-like (Major domain)"/>
    <property type="match status" value="1"/>
</dbReference>
<gene>
    <name evidence="7" type="ORF">H8L32_26450</name>
</gene>
<dbReference type="Pfam" id="PF00155">
    <property type="entry name" value="Aminotran_1_2"/>
    <property type="match status" value="1"/>
</dbReference>
<sequence>MALARYKSIVDDFALRIGNGSLRPGTQLPTLRKLMQQQGIALATASRVYAELEARGLVACEMGRGTFVRDTTLPRGLGLEQQTLQAGSIDLVFNYPTLPGQDELLREGLRSMASSGDLDALLHSAPQGGRMHERHTMARHLRNRGLRVPAEQVLIVNGAQQGLAISVLGLLMPGDILVMDAVSFPGMKILAQQARLDVEALPLHDDKLDLTALAALCRRRPVRAVYVMPSMHNPMGSVMSDAERKKLAQLAARYRFLIIEDAAYAFLAEPAPRPVFTYAPAQTVYVSGLSKSVASGLRIGMVVAPPALIPALETAIRVSSGNTPSLMVSLACQWIEAGVVDKLEVQKRKDARQRQRLARRILQGCHIRAHPSSYYLWLTLADGMRADQIAAALAQQGVMVSTADAFAAGTSAPQALRLALGSISMEALANALHKVQRLCCL</sequence>
<dbReference type="CDD" id="cd07377">
    <property type="entry name" value="WHTH_GntR"/>
    <property type="match status" value="1"/>
</dbReference>
<evidence type="ECO:0000313" key="8">
    <source>
        <dbReference type="Proteomes" id="UP000650424"/>
    </source>
</evidence>
<dbReference type="InterPro" id="IPR015424">
    <property type="entry name" value="PyrdxlP-dep_Trfase"/>
</dbReference>
<comment type="caution">
    <text evidence="7">The sequence shown here is derived from an EMBL/GenBank/DDBJ whole genome shotgun (WGS) entry which is preliminary data.</text>
</comment>
<keyword evidence="7" id="KW-0808">Transferase</keyword>
<dbReference type="PROSITE" id="PS50949">
    <property type="entry name" value="HTH_GNTR"/>
    <property type="match status" value="1"/>
</dbReference>
<dbReference type="Gene3D" id="3.90.1150.10">
    <property type="entry name" value="Aspartate Aminotransferase, domain 1"/>
    <property type="match status" value="1"/>
</dbReference>
<comment type="similarity">
    <text evidence="1">In the C-terminal section; belongs to the class-I pyridoxal-phosphate-dependent aminotransferase family.</text>
</comment>
<evidence type="ECO:0000256" key="5">
    <source>
        <dbReference type="ARBA" id="ARBA00023163"/>
    </source>
</evidence>
<evidence type="ECO:0000256" key="2">
    <source>
        <dbReference type="ARBA" id="ARBA00022898"/>
    </source>
</evidence>
<dbReference type="InterPro" id="IPR015422">
    <property type="entry name" value="PyrdxlP-dep_Trfase_small"/>
</dbReference>
<name>A0ABR6ZYS8_9BURK</name>
<dbReference type="SUPFAM" id="SSF46785">
    <property type="entry name" value="Winged helix' DNA-binding domain"/>
    <property type="match status" value="1"/>
</dbReference>
<dbReference type="InterPro" id="IPR051446">
    <property type="entry name" value="HTH_trans_reg/aminotransferase"/>
</dbReference>
<dbReference type="InterPro" id="IPR004839">
    <property type="entry name" value="Aminotransferase_I/II_large"/>
</dbReference>
<keyword evidence="3" id="KW-0805">Transcription regulation</keyword>
<keyword evidence="2" id="KW-0663">Pyridoxal phosphate</keyword>
<evidence type="ECO:0000259" key="6">
    <source>
        <dbReference type="PROSITE" id="PS50949"/>
    </source>
</evidence>
<accession>A0ABR6ZYS8</accession>
<dbReference type="PANTHER" id="PTHR46577">
    <property type="entry name" value="HTH-TYPE TRANSCRIPTIONAL REGULATORY PROTEIN GABR"/>
    <property type="match status" value="1"/>
</dbReference>
<dbReference type="InterPro" id="IPR036388">
    <property type="entry name" value="WH-like_DNA-bd_sf"/>
</dbReference>
<evidence type="ECO:0000256" key="4">
    <source>
        <dbReference type="ARBA" id="ARBA00023125"/>
    </source>
</evidence>
<protein>
    <submittedName>
        <fullName evidence="7">PLP-dependent aminotransferase family protein</fullName>
    </submittedName>
</protein>
<reference evidence="7 8" key="1">
    <citation type="submission" date="2020-08" db="EMBL/GenBank/DDBJ databases">
        <title>Novel species isolated from subtropical streams in China.</title>
        <authorList>
            <person name="Lu H."/>
        </authorList>
    </citation>
    <scope>NUCLEOTIDE SEQUENCE [LARGE SCALE GENOMIC DNA]</scope>
    <source>
        <strain evidence="7 8">CY18W</strain>
    </source>
</reference>
<dbReference type="InterPro" id="IPR036390">
    <property type="entry name" value="WH_DNA-bd_sf"/>
</dbReference>
<feature type="domain" description="HTH gntR-type" evidence="6">
    <location>
        <begin position="3"/>
        <end position="71"/>
    </location>
</feature>
<dbReference type="GO" id="GO:0008483">
    <property type="term" value="F:transaminase activity"/>
    <property type="evidence" value="ECO:0007669"/>
    <property type="project" value="UniProtKB-KW"/>
</dbReference>
<evidence type="ECO:0000313" key="7">
    <source>
        <dbReference type="EMBL" id="MBC3921032.1"/>
    </source>
</evidence>
<dbReference type="Proteomes" id="UP000650424">
    <property type="component" value="Unassembled WGS sequence"/>
</dbReference>
<keyword evidence="7" id="KW-0032">Aminotransferase</keyword>
<proteinExistence type="inferred from homology"/>
<dbReference type="PANTHER" id="PTHR46577:SF1">
    <property type="entry name" value="HTH-TYPE TRANSCRIPTIONAL REGULATORY PROTEIN GABR"/>
    <property type="match status" value="1"/>
</dbReference>
<dbReference type="InterPro" id="IPR015421">
    <property type="entry name" value="PyrdxlP-dep_Trfase_major"/>
</dbReference>
<dbReference type="Gene3D" id="1.10.10.10">
    <property type="entry name" value="Winged helix-like DNA-binding domain superfamily/Winged helix DNA-binding domain"/>
    <property type="match status" value="1"/>
</dbReference>
<dbReference type="RefSeq" id="WP_186950866.1">
    <property type="nucleotide sequence ID" value="NZ_JACOGF010000023.1"/>
</dbReference>
<evidence type="ECO:0000256" key="3">
    <source>
        <dbReference type="ARBA" id="ARBA00023015"/>
    </source>
</evidence>
<dbReference type="CDD" id="cd00609">
    <property type="entry name" value="AAT_like"/>
    <property type="match status" value="1"/>
</dbReference>
<keyword evidence="4" id="KW-0238">DNA-binding</keyword>
<organism evidence="7 8">
    <name type="scientific">Undibacterium hunanense</name>
    <dbReference type="NCBI Taxonomy" id="2762292"/>
    <lineage>
        <taxon>Bacteria</taxon>
        <taxon>Pseudomonadati</taxon>
        <taxon>Pseudomonadota</taxon>
        <taxon>Betaproteobacteria</taxon>
        <taxon>Burkholderiales</taxon>
        <taxon>Oxalobacteraceae</taxon>
        <taxon>Undibacterium</taxon>
    </lineage>
</organism>
<keyword evidence="5" id="KW-0804">Transcription</keyword>
<dbReference type="EMBL" id="JACOGF010000023">
    <property type="protein sequence ID" value="MBC3921032.1"/>
    <property type="molecule type" value="Genomic_DNA"/>
</dbReference>
<evidence type="ECO:0000256" key="1">
    <source>
        <dbReference type="ARBA" id="ARBA00005384"/>
    </source>
</evidence>
<dbReference type="InterPro" id="IPR000524">
    <property type="entry name" value="Tscrpt_reg_HTH_GntR"/>
</dbReference>
<dbReference type="Pfam" id="PF00392">
    <property type="entry name" value="GntR"/>
    <property type="match status" value="1"/>
</dbReference>
<dbReference type="SUPFAM" id="SSF53383">
    <property type="entry name" value="PLP-dependent transferases"/>
    <property type="match status" value="1"/>
</dbReference>
<dbReference type="SMART" id="SM00345">
    <property type="entry name" value="HTH_GNTR"/>
    <property type="match status" value="1"/>
</dbReference>
<keyword evidence="8" id="KW-1185">Reference proteome</keyword>